<evidence type="ECO:0000256" key="9">
    <source>
        <dbReference type="ARBA" id="ARBA00022786"/>
    </source>
</evidence>
<dbReference type="GO" id="GO:0033179">
    <property type="term" value="C:proton-transporting V-type ATPase, V0 domain"/>
    <property type="evidence" value="ECO:0007669"/>
    <property type="project" value="InterPro"/>
</dbReference>
<keyword evidence="10 13" id="KW-1133">Transmembrane helix</keyword>
<evidence type="ECO:0000256" key="6">
    <source>
        <dbReference type="ARBA" id="ARBA00022554"/>
    </source>
</evidence>
<dbReference type="Gene3D" id="2.40.40.50">
    <property type="entry name" value="Ubiquitin fusion degradation protein UFD1, N-terminal domain"/>
    <property type="match status" value="1"/>
</dbReference>
<protein>
    <recommendedName>
        <fullName evidence="13">V-type proton ATPase proteolipid subunit</fullName>
    </recommendedName>
</protein>
<evidence type="ECO:0000256" key="7">
    <source>
        <dbReference type="ARBA" id="ARBA00022692"/>
    </source>
</evidence>
<evidence type="ECO:0000256" key="1">
    <source>
        <dbReference type="ARBA" id="ARBA00002481"/>
    </source>
</evidence>
<dbReference type="InterPro" id="IPR042299">
    <property type="entry name" value="Ufd1-like_Nn"/>
</dbReference>
<keyword evidence="9" id="KW-0833">Ubl conjugation pathway</keyword>
<evidence type="ECO:0000259" key="16">
    <source>
        <dbReference type="Pfam" id="PF03152"/>
    </source>
</evidence>
<evidence type="ECO:0000256" key="3">
    <source>
        <dbReference type="ARBA" id="ARBA00006043"/>
    </source>
</evidence>
<dbReference type="GO" id="GO:0005774">
    <property type="term" value="C:vacuolar membrane"/>
    <property type="evidence" value="ECO:0007669"/>
    <property type="project" value="UniProtKB-SubCell"/>
</dbReference>
<comment type="subunit">
    <text evidence="13">V-ATPase is a heteromultimeric enzyme composed of a peripheral catalytic V1 complex attached to an integral membrane V0 proton pore complex.</text>
</comment>
<dbReference type="InterPro" id="IPR000245">
    <property type="entry name" value="ATPase_proteolipid_csu"/>
</dbReference>
<feature type="transmembrane region" description="Helical" evidence="13">
    <location>
        <begin position="12"/>
        <end position="34"/>
    </location>
</feature>
<dbReference type="Pfam" id="PF00137">
    <property type="entry name" value="ATP-synt_C"/>
    <property type="match status" value="2"/>
</dbReference>
<dbReference type="Pfam" id="PF24842">
    <property type="entry name" value="UFD1_N2"/>
    <property type="match status" value="1"/>
</dbReference>
<comment type="similarity">
    <text evidence="3">Belongs to the UFD1 family.</text>
</comment>
<gene>
    <name evidence="18" type="ORF">SVIM_LOCUS179066</name>
</gene>
<dbReference type="InterPro" id="IPR055418">
    <property type="entry name" value="UFD1_N2"/>
</dbReference>
<feature type="compositionally biased region" description="Basic and acidic residues" evidence="14">
    <location>
        <begin position="431"/>
        <end position="456"/>
    </location>
</feature>
<keyword evidence="6 13" id="KW-0926">Vacuole</keyword>
<feature type="domain" description="V-ATPase proteolipid subunit C-like" evidence="15">
    <location>
        <begin position="16"/>
        <end position="75"/>
    </location>
</feature>
<proteinExistence type="inferred from homology"/>
<comment type="subcellular location">
    <subcellularLocation>
        <location evidence="2 13">Vacuole membrane</location>
        <topology evidence="2 13">Multi-pass membrane protein</topology>
    </subcellularLocation>
</comment>
<feature type="transmembrane region" description="Helical" evidence="13">
    <location>
        <begin position="129"/>
        <end position="154"/>
    </location>
</feature>
<evidence type="ECO:0000256" key="12">
    <source>
        <dbReference type="ARBA" id="ARBA00023136"/>
    </source>
</evidence>
<dbReference type="FunFam" id="1.20.120.610:FF:000003">
    <property type="entry name" value="V-type proton ATPase proteolipid subunit"/>
    <property type="match status" value="1"/>
</dbReference>
<keyword evidence="5 13" id="KW-0813">Transport</keyword>
<reference evidence="18" key="1">
    <citation type="submission" date="2019-03" db="EMBL/GenBank/DDBJ databases">
        <authorList>
            <person name="Mank J."/>
            <person name="Almeida P."/>
        </authorList>
    </citation>
    <scope>NUCLEOTIDE SEQUENCE</scope>
    <source>
        <strain evidence="18">78183</strain>
    </source>
</reference>
<evidence type="ECO:0000259" key="15">
    <source>
        <dbReference type="Pfam" id="PF00137"/>
    </source>
</evidence>
<evidence type="ECO:0000259" key="17">
    <source>
        <dbReference type="Pfam" id="PF24842"/>
    </source>
</evidence>
<feature type="domain" description="V-ATPase proteolipid subunit C-like" evidence="15">
    <location>
        <begin position="96"/>
        <end position="154"/>
    </location>
</feature>
<evidence type="ECO:0000256" key="8">
    <source>
        <dbReference type="ARBA" id="ARBA00022781"/>
    </source>
</evidence>
<dbReference type="SUPFAM" id="SSF81333">
    <property type="entry name" value="F1F0 ATP synthase subunit C"/>
    <property type="match status" value="2"/>
</dbReference>
<evidence type="ECO:0000256" key="14">
    <source>
        <dbReference type="SAM" id="MobiDB-lite"/>
    </source>
</evidence>
<evidence type="ECO:0000256" key="5">
    <source>
        <dbReference type="ARBA" id="ARBA00022448"/>
    </source>
</evidence>
<dbReference type="PRINTS" id="PR00122">
    <property type="entry name" value="VACATPASE"/>
</dbReference>
<evidence type="ECO:0000256" key="2">
    <source>
        <dbReference type="ARBA" id="ARBA00004128"/>
    </source>
</evidence>
<dbReference type="AlphaFoldDB" id="A0A6N2L807"/>
<keyword evidence="11 13" id="KW-0406">Ion transport</keyword>
<evidence type="ECO:0000256" key="4">
    <source>
        <dbReference type="ARBA" id="ARBA00007296"/>
    </source>
</evidence>
<feature type="transmembrane region" description="Helical" evidence="13">
    <location>
        <begin position="95"/>
        <end position="117"/>
    </location>
</feature>
<feature type="compositionally biased region" description="Polar residues" evidence="14">
    <location>
        <begin position="403"/>
        <end position="430"/>
    </location>
</feature>
<evidence type="ECO:0000256" key="13">
    <source>
        <dbReference type="RuleBase" id="RU363060"/>
    </source>
</evidence>
<evidence type="ECO:0000256" key="10">
    <source>
        <dbReference type="ARBA" id="ARBA00022989"/>
    </source>
</evidence>
<evidence type="ECO:0000313" key="18">
    <source>
        <dbReference type="EMBL" id="VFU35891.1"/>
    </source>
</evidence>
<comment type="similarity">
    <text evidence="4 13">Belongs to the V-ATPase proteolipid subunit family.</text>
</comment>
<keyword evidence="7 13" id="KW-0812">Transmembrane</keyword>
<dbReference type="Gene3D" id="1.20.120.610">
    <property type="entry name" value="lithium bound rotor ring of v- atpase"/>
    <property type="match status" value="1"/>
</dbReference>
<dbReference type="GO" id="GO:0006511">
    <property type="term" value="P:ubiquitin-dependent protein catabolic process"/>
    <property type="evidence" value="ECO:0007669"/>
    <property type="project" value="InterPro"/>
</dbReference>
<dbReference type="SMR" id="A0A6N2L807"/>
<dbReference type="FunFam" id="3.10.330.10:FF:000002">
    <property type="entry name" value="ubiquitin fusion degradation protein 1 homolog"/>
    <property type="match status" value="1"/>
</dbReference>
<organism evidence="18">
    <name type="scientific">Salix viminalis</name>
    <name type="common">Common osier</name>
    <name type="synonym">Basket willow</name>
    <dbReference type="NCBI Taxonomy" id="40686"/>
    <lineage>
        <taxon>Eukaryota</taxon>
        <taxon>Viridiplantae</taxon>
        <taxon>Streptophyta</taxon>
        <taxon>Embryophyta</taxon>
        <taxon>Tracheophyta</taxon>
        <taxon>Spermatophyta</taxon>
        <taxon>Magnoliopsida</taxon>
        <taxon>eudicotyledons</taxon>
        <taxon>Gunneridae</taxon>
        <taxon>Pentapetalae</taxon>
        <taxon>rosids</taxon>
        <taxon>fabids</taxon>
        <taxon>Malpighiales</taxon>
        <taxon>Salicaceae</taxon>
        <taxon>Saliceae</taxon>
        <taxon>Salix</taxon>
    </lineage>
</organism>
<dbReference type="GO" id="GO:0034098">
    <property type="term" value="C:VCP-NPL4-UFD1 AAA ATPase complex"/>
    <property type="evidence" value="ECO:0007669"/>
    <property type="project" value="TreeGrafter"/>
</dbReference>
<dbReference type="InterPro" id="IPR002379">
    <property type="entry name" value="ATPase_proteolipid_c-like_dom"/>
</dbReference>
<evidence type="ECO:0000256" key="11">
    <source>
        <dbReference type="ARBA" id="ARBA00023065"/>
    </source>
</evidence>
<feature type="compositionally biased region" description="Polar residues" evidence="14">
    <location>
        <begin position="344"/>
        <end position="353"/>
    </location>
</feature>
<dbReference type="GO" id="GO:0046961">
    <property type="term" value="F:proton-transporting ATPase activity, rotational mechanism"/>
    <property type="evidence" value="ECO:0007669"/>
    <property type="project" value="InterPro"/>
</dbReference>
<dbReference type="InterPro" id="IPR004854">
    <property type="entry name" value="Ufd1-like"/>
</dbReference>
<dbReference type="InterPro" id="IPR011555">
    <property type="entry name" value="ATPase_proteolipid_su_C_euk"/>
</dbReference>
<feature type="domain" description="Ubiquitin fusion degradation protein UFD1 N-terminal subdomain 2" evidence="17">
    <location>
        <begin position="256"/>
        <end position="331"/>
    </location>
</feature>
<dbReference type="GO" id="GO:0036503">
    <property type="term" value="P:ERAD pathway"/>
    <property type="evidence" value="ECO:0007669"/>
    <property type="project" value="TreeGrafter"/>
</dbReference>
<keyword evidence="12 13" id="KW-0472">Membrane</keyword>
<dbReference type="CDD" id="cd18176">
    <property type="entry name" value="ATP-synt_Vo_c_ATP6C_rpt2"/>
    <property type="match status" value="1"/>
</dbReference>
<name>A0A6N2L807_SALVM</name>
<dbReference type="InterPro" id="IPR055417">
    <property type="entry name" value="UFD1_N1"/>
</dbReference>
<keyword evidence="8 13" id="KW-0375">Hydrogen ion transport</keyword>
<feature type="transmembrane region" description="Helical" evidence="13">
    <location>
        <begin position="55"/>
        <end position="75"/>
    </location>
</feature>
<dbReference type="EMBL" id="CAADRP010001112">
    <property type="protein sequence ID" value="VFU35891.1"/>
    <property type="molecule type" value="Genomic_DNA"/>
</dbReference>
<dbReference type="NCBIfam" id="TIGR01100">
    <property type="entry name" value="V_ATP_synt_C"/>
    <property type="match status" value="1"/>
</dbReference>
<dbReference type="PANTHER" id="PTHR12555:SF13">
    <property type="entry name" value="UBIQUITIN RECOGNITION FACTOR IN ER-ASSOCIATED DEGRADATION PROTEIN 1"/>
    <property type="match status" value="1"/>
</dbReference>
<accession>A0A6N2L807</accession>
<dbReference type="PANTHER" id="PTHR12555">
    <property type="entry name" value="UBIQUITIN FUSION DEGRADATON PROTEIN 1"/>
    <property type="match status" value="1"/>
</dbReference>
<comment type="function">
    <text evidence="1 13">Proton-conducting pore forming subunit of the membrane integral V0 complex of vacuolar ATPase. V-ATPase is responsible for acidifying a variety of intracellular compartments in eukaryotic cells.</text>
</comment>
<dbReference type="Pfam" id="PF03152">
    <property type="entry name" value="UFD1_N1"/>
    <property type="match status" value="1"/>
</dbReference>
<dbReference type="InterPro" id="IPR035921">
    <property type="entry name" value="F/V-ATP_Csub_sf"/>
</dbReference>
<feature type="domain" description="Ubiquitin fusion degradation protein UFD1 N-terminal subdomain 1" evidence="16">
    <location>
        <begin position="200"/>
        <end position="255"/>
    </location>
</feature>
<dbReference type="CDD" id="cd18175">
    <property type="entry name" value="ATP-synt_Vo_c_ATP6C_rpt1"/>
    <property type="match status" value="1"/>
</dbReference>
<dbReference type="Gene3D" id="3.10.330.10">
    <property type="match status" value="1"/>
</dbReference>
<feature type="region of interest" description="Disordered" evidence="14">
    <location>
        <begin position="331"/>
        <end position="469"/>
    </location>
</feature>
<dbReference type="GO" id="GO:0031593">
    <property type="term" value="F:polyubiquitin modification-dependent protein binding"/>
    <property type="evidence" value="ECO:0007669"/>
    <property type="project" value="TreeGrafter"/>
</dbReference>
<sequence length="469" mass="50485">MSNFSGDETAPFFGFLGAAAALVFSCMGAAYGTAKSGVGVASMGVMRPELVMKSIVPVVMAGVLGIYGLIIAVIISTGINPKAKSYYLFDGYAHLSSGLACGLAGLSAGMAIGIVGDAGVRANAQQPKLFVGMILILIFAEALALYGLIVGIILSSRAGSVNFSMDMDTTGHRLSRHIDVTLLHLLKSHKLRVVIKLSCLPQRLTVLNNAAERVSHCGVLEFIAEEGMIYMPYWMMENLLLQEGDTVRVKNVTLPKGKYVKLQPHTKDFLDISNPKAILETTLRNYSCLTTGDSIMVAYNNKKYYIDIIETKPSNAITIIETDCEVDFAPPLDYKEPEKPVTSVPPSKATSQAEEVPAETEPKFSPFTGAGRRLDGRPLSYQPPPASSSGSKDKQPAVADGSRQPSLGSSSQNTARQSQGKLVFGSNTGRTPKETQRVESGKETKQEQPEKKEEPKFQAFTGKKYSLKG</sequence>